<reference evidence="1 2" key="1">
    <citation type="journal article" date="2014" name="J. Infect. Dis.">
        <title>Molecular characterization of a novel botulinum neurotoxin type H gene.</title>
        <authorList>
            <person name="Dover N."/>
            <person name="Barash J.R."/>
            <person name="Hill K.K."/>
            <person name="Xie G."/>
            <person name="Arnon S.S."/>
        </authorList>
    </citation>
    <scope>NUCLEOTIDE SEQUENCE [LARGE SCALE GENOMIC DNA]</scope>
    <source>
        <strain evidence="1 2">IBCA10-7060</strain>
    </source>
</reference>
<dbReference type="RefSeq" id="WP_047402926.1">
    <property type="nucleotide sequence ID" value="NZ_CP069280.1"/>
</dbReference>
<evidence type="ECO:0008006" key="3">
    <source>
        <dbReference type="Google" id="ProtNLM"/>
    </source>
</evidence>
<evidence type="ECO:0000313" key="1">
    <source>
        <dbReference type="EMBL" id="QRI51914.1"/>
    </source>
</evidence>
<proteinExistence type="predicted"/>
<protein>
    <recommendedName>
        <fullName evidence="3">Transposase</fullName>
    </recommendedName>
</protein>
<name>A0ABD7CG30_CLOBO</name>
<dbReference type="AlphaFoldDB" id="A0ABD7CG30"/>
<gene>
    <name evidence="1" type="ORF">JQS73_10605</name>
</gene>
<dbReference type="EMBL" id="CP069280">
    <property type="protein sequence ID" value="QRI51914.1"/>
    <property type="molecule type" value="Genomic_DNA"/>
</dbReference>
<organism evidence="1 2">
    <name type="scientific">Clostridium botulinum</name>
    <dbReference type="NCBI Taxonomy" id="1491"/>
    <lineage>
        <taxon>Bacteria</taxon>
        <taxon>Bacillati</taxon>
        <taxon>Bacillota</taxon>
        <taxon>Clostridia</taxon>
        <taxon>Eubacteriales</taxon>
        <taxon>Clostridiaceae</taxon>
        <taxon>Clostridium</taxon>
    </lineage>
</organism>
<evidence type="ECO:0000313" key="2">
    <source>
        <dbReference type="Proteomes" id="UP000663464"/>
    </source>
</evidence>
<accession>A0ABD7CG30</accession>
<dbReference type="Proteomes" id="UP000663464">
    <property type="component" value="Chromosome"/>
</dbReference>
<sequence>MKNIIETIQMIFIYVYTIPGAKAKAFAEKIQFELVKIRSTRVILHNIKYLVLNGKPAFRRHFGINGRLSVLSISNIILLNRRDKSWRKKQWV</sequence>